<evidence type="ECO:0000256" key="3">
    <source>
        <dbReference type="ARBA" id="ARBA00023163"/>
    </source>
</evidence>
<keyword evidence="2" id="KW-0238">DNA-binding</keyword>
<dbReference type="InterPro" id="IPR000485">
    <property type="entry name" value="AsnC-type_HTH_dom"/>
</dbReference>
<dbReference type="PROSITE" id="PS00519">
    <property type="entry name" value="HTH_ASNC_1"/>
    <property type="match status" value="1"/>
</dbReference>
<dbReference type="InterPro" id="IPR019885">
    <property type="entry name" value="Tscrpt_reg_HTH_AsnC-type_CS"/>
</dbReference>
<name>A0ABS6SHH6_9SPHN</name>
<sequence>MLDRIDRKILGILQQDGRVTNQDLADKVGLSATPCLRRLRRLKAEGYICGYTAIVDQKLYGLPISVFVSVKLVQQADEYIDEFENAVMAWPEVMECYLVTGGRDYLMRVVTDGLESYERFIKKKITRLKGVGQVESCFSMNTIKREQQLPPIVG</sequence>
<organism evidence="5 6">
    <name type="scientific">Pacificimonas pallii</name>
    <dbReference type="NCBI Taxonomy" id="2827236"/>
    <lineage>
        <taxon>Bacteria</taxon>
        <taxon>Pseudomonadati</taxon>
        <taxon>Pseudomonadota</taxon>
        <taxon>Alphaproteobacteria</taxon>
        <taxon>Sphingomonadales</taxon>
        <taxon>Sphingosinicellaceae</taxon>
        <taxon>Pacificimonas</taxon>
    </lineage>
</organism>
<dbReference type="PROSITE" id="PS50956">
    <property type="entry name" value="HTH_ASNC_2"/>
    <property type="match status" value="1"/>
</dbReference>
<comment type="caution">
    <text evidence="5">The sequence shown here is derived from an EMBL/GenBank/DDBJ whole genome shotgun (WGS) entry which is preliminary data.</text>
</comment>
<evidence type="ECO:0000313" key="5">
    <source>
        <dbReference type="EMBL" id="MBV7257366.1"/>
    </source>
</evidence>
<dbReference type="InterPro" id="IPR019887">
    <property type="entry name" value="Tscrpt_reg_AsnC/Lrp_C"/>
</dbReference>
<dbReference type="SMART" id="SM00344">
    <property type="entry name" value="HTH_ASNC"/>
    <property type="match status" value="1"/>
</dbReference>
<evidence type="ECO:0000259" key="4">
    <source>
        <dbReference type="PROSITE" id="PS50956"/>
    </source>
</evidence>
<dbReference type="PANTHER" id="PTHR30154:SF34">
    <property type="entry name" value="TRANSCRIPTIONAL REGULATOR AZLB"/>
    <property type="match status" value="1"/>
</dbReference>
<gene>
    <name evidence="5" type="ORF">KCG44_11275</name>
</gene>
<dbReference type="InterPro" id="IPR019888">
    <property type="entry name" value="Tscrpt_reg_AsnC-like"/>
</dbReference>
<accession>A0ABS6SHH6</accession>
<keyword evidence="1" id="KW-0805">Transcription regulation</keyword>
<evidence type="ECO:0000313" key="6">
    <source>
        <dbReference type="Proteomes" id="UP000722336"/>
    </source>
</evidence>
<proteinExistence type="predicted"/>
<dbReference type="Pfam" id="PF13412">
    <property type="entry name" value="HTH_24"/>
    <property type="match status" value="1"/>
</dbReference>
<dbReference type="RefSeq" id="WP_218446181.1">
    <property type="nucleotide sequence ID" value="NZ_JAGSPA010000003.1"/>
</dbReference>
<evidence type="ECO:0000256" key="2">
    <source>
        <dbReference type="ARBA" id="ARBA00023125"/>
    </source>
</evidence>
<keyword evidence="3" id="KW-0804">Transcription</keyword>
<reference evidence="5 6" key="1">
    <citation type="submission" date="2021-04" db="EMBL/GenBank/DDBJ databases">
        <authorList>
            <person name="Pira H."/>
            <person name="Risdian C."/>
            <person name="Wink J."/>
        </authorList>
    </citation>
    <scope>NUCLEOTIDE SEQUENCE [LARGE SCALE GENOMIC DNA]</scope>
    <source>
        <strain evidence="5 6">WHA3</strain>
    </source>
</reference>
<dbReference type="Pfam" id="PF01037">
    <property type="entry name" value="AsnC_trans_reg"/>
    <property type="match status" value="1"/>
</dbReference>
<feature type="domain" description="HTH asnC-type" evidence="4">
    <location>
        <begin position="2"/>
        <end position="63"/>
    </location>
</feature>
<protein>
    <submittedName>
        <fullName evidence="5">Lrp/AsnC family transcriptional regulator</fullName>
    </submittedName>
</protein>
<keyword evidence="6" id="KW-1185">Reference proteome</keyword>
<dbReference type="PANTHER" id="PTHR30154">
    <property type="entry name" value="LEUCINE-RESPONSIVE REGULATORY PROTEIN"/>
    <property type="match status" value="1"/>
</dbReference>
<dbReference type="CDD" id="cd00090">
    <property type="entry name" value="HTH_ARSR"/>
    <property type="match status" value="1"/>
</dbReference>
<dbReference type="Proteomes" id="UP000722336">
    <property type="component" value="Unassembled WGS sequence"/>
</dbReference>
<dbReference type="InterPro" id="IPR011991">
    <property type="entry name" value="ArsR-like_HTH"/>
</dbReference>
<evidence type="ECO:0000256" key="1">
    <source>
        <dbReference type="ARBA" id="ARBA00023015"/>
    </source>
</evidence>
<dbReference type="EMBL" id="JAGSPA010000003">
    <property type="protein sequence ID" value="MBV7257366.1"/>
    <property type="molecule type" value="Genomic_DNA"/>
</dbReference>